<dbReference type="Pfam" id="PF13730">
    <property type="entry name" value="HTH_36"/>
    <property type="match status" value="1"/>
</dbReference>
<proteinExistence type="predicted"/>
<feature type="region of interest" description="Disordered" evidence="1">
    <location>
        <begin position="89"/>
        <end position="134"/>
    </location>
</feature>
<accession>A0A9E6YJ56</accession>
<dbReference type="Proteomes" id="UP001055334">
    <property type="component" value="Segment"/>
</dbReference>
<protein>
    <submittedName>
        <fullName evidence="2">Primosomal protein I</fullName>
    </submittedName>
</protein>
<dbReference type="GeneID" id="80397645"/>
<dbReference type="InterPro" id="IPR036388">
    <property type="entry name" value="WH-like_DNA-bd_sf"/>
</dbReference>
<dbReference type="SUPFAM" id="SSF46785">
    <property type="entry name" value="Winged helix' DNA-binding domain"/>
    <property type="match status" value="1"/>
</dbReference>
<evidence type="ECO:0000256" key="1">
    <source>
        <dbReference type="SAM" id="MobiDB-lite"/>
    </source>
</evidence>
<organism evidence="2 3">
    <name type="scientific">Pseudomonas phage PP9W2</name>
    <dbReference type="NCBI Taxonomy" id="2914450"/>
    <lineage>
        <taxon>Viruses</taxon>
        <taxon>Duplodnaviria</taxon>
        <taxon>Heunggongvirae</taxon>
        <taxon>Uroviricota</taxon>
        <taxon>Caudoviricetes</taxon>
        <taxon>Haihevirus</taxon>
        <taxon>Haihevirus PP9W2</taxon>
    </lineage>
</organism>
<dbReference type="Gene3D" id="1.10.10.10">
    <property type="entry name" value="Winged helix-like DNA-binding domain superfamily/Winged helix DNA-binding domain"/>
    <property type="match status" value="1"/>
</dbReference>
<keyword evidence="3" id="KW-1185">Reference proteome</keyword>
<dbReference type="EMBL" id="OM141125">
    <property type="protein sequence ID" value="ULG00188.1"/>
    <property type="molecule type" value="Genomic_DNA"/>
</dbReference>
<reference evidence="2" key="1">
    <citation type="submission" date="2022-01" db="EMBL/GenBank/DDBJ databases">
        <authorList>
            <person name="Long X."/>
        </authorList>
    </citation>
    <scope>NUCLEOTIDE SEQUENCE</scope>
</reference>
<sequence length="236" mass="26035">MSTIIMTQCWPLQGMSAPQKAVLISLADNSNDDGVCWPSVAKIAERTCLSERAVRNALRWLEDAKILISHQRNGRSTWYTVTPASYAPGTTCPPAPDAAPPRHDVPPTPAPGAPRTVIEPSSEPSVETTAAAEDAKSKKTACPVKAIVDLFNEVLPELPTVVLINKDRKSKVQARWNDSEVHQDLGFWRDYFETVRASDFLMGRVTGRDGKVFRCCFDWLIAPSNFVKVVEGNYHA</sequence>
<evidence type="ECO:0000313" key="2">
    <source>
        <dbReference type="EMBL" id="ULG00188.1"/>
    </source>
</evidence>
<name>A0A9E6YJ56_9CAUD</name>
<dbReference type="RefSeq" id="YP_010773369.1">
    <property type="nucleotide sequence ID" value="NC_074662.1"/>
</dbReference>
<evidence type="ECO:0000313" key="3">
    <source>
        <dbReference type="Proteomes" id="UP001055334"/>
    </source>
</evidence>
<dbReference type="InterPro" id="IPR036390">
    <property type="entry name" value="WH_DNA-bd_sf"/>
</dbReference>
<dbReference type="KEGG" id="vg:80397645"/>